<keyword evidence="1" id="KW-0732">Signal</keyword>
<evidence type="ECO:0000256" key="1">
    <source>
        <dbReference type="ARBA" id="ARBA00022729"/>
    </source>
</evidence>
<keyword evidence="2" id="KW-0547">Nucleotide-binding</keyword>
<comment type="similarity">
    <text evidence="2">Belongs to the 5'-nucleotidase family.</text>
</comment>
<evidence type="ECO:0000259" key="3">
    <source>
        <dbReference type="Pfam" id="PF00149"/>
    </source>
</evidence>
<reference evidence="6" key="1">
    <citation type="journal article" date="2019" name="Int. J. Syst. Evol. Microbiol.">
        <title>The Global Catalogue of Microorganisms (GCM) 10K type strain sequencing project: providing services to taxonomists for standard genome sequencing and annotation.</title>
        <authorList>
            <consortium name="The Broad Institute Genomics Platform"/>
            <consortium name="The Broad Institute Genome Sequencing Center for Infectious Disease"/>
            <person name="Wu L."/>
            <person name="Ma J."/>
        </authorList>
    </citation>
    <scope>NUCLEOTIDE SEQUENCE [LARGE SCALE GENOMIC DNA]</scope>
    <source>
        <strain evidence="6">CGMCC 1.12942</strain>
    </source>
</reference>
<protein>
    <submittedName>
        <fullName evidence="5">Bifunctional metallophosphatase/5'-nucleotidase</fullName>
    </submittedName>
</protein>
<dbReference type="InterPro" id="IPR006146">
    <property type="entry name" value="5'-Nucleotdase_CS"/>
</dbReference>
<evidence type="ECO:0000313" key="5">
    <source>
        <dbReference type="EMBL" id="MFC7441911.1"/>
    </source>
</evidence>
<dbReference type="Gene3D" id="3.60.21.10">
    <property type="match status" value="1"/>
</dbReference>
<dbReference type="Pfam" id="PF02872">
    <property type="entry name" value="5_nucleotid_C"/>
    <property type="match status" value="1"/>
</dbReference>
<feature type="domain" description="Calcineurin-like phosphoesterase" evidence="3">
    <location>
        <begin position="41"/>
        <end position="269"/>
    </location>
</feature>
<gene>
    <name evidence="5" type="ORF">ACFQNG_12490</name>
</gene>
<dbReference type="Proteomes" id="UP001596500">
    <property type="component" value="Unassembled WGS sequence"/>
</dbReference>
<dbReference type="PANTHER" id="PTHR11575:SF24">
    <property type="entry name" value="5'-NUCLEOTIDASE"/>
    <property type="match status" value="1"/>
</dbReference>
<dbReference type="InterPro" id="IPR008334">
    <property type="entry name" value="5'-Nucleotdase_C"/>
</dbReference>
<dbReference type="PANTHER" id="PTHR11575">
    <property type="entry name" value="5'-NUCLEOTIDASE-RELATED"/>
    <property type="match status" value="1"/>
</dbReference>
<dbReference type="PRINTS" id="PR01607">
    <property type="entry name" value="APYRASEFAMLY"/>
</dbReference>
<dbReference type="Pfam" id="PF00149">
    <property type="entry name" value="Metallophos"/>
    <property type="match status" value="1"/>
</dbReference>
<sequence length="531" mass="57856">MPIRYKSHAFVLFIALLCTFLILSGFHWLPAAPPPVQVQLLGINDFHGQLDQTRQWNKQAVGTAPVLATYLKERAATNPNTLLVQAGDMVGASAPESALLQDEPTIEILNHLGFDIGTVGNHEFDEGIPEMKRLIYGGYHEKTGYFAGADFPYVVANVIDKKTGRPILPAHFIKRVKGIPIGFIGVVTTETPQIVMPTHVENVKFTDPATAVNQEVRKLKRKGVETIVVLAHEGGTQDQNSGTINGPIAEIVPRLNDEVDVVFSGHTHTFIHGMIDGKLVVQALNYGMAFADVDLTIDRRTKDVVAKQAEVLPTYQANVEPDPEVKRIVEEAKAKVAPLINREIAKTNAAITRTDSEAGESALGNLIADAQRATMQTEFAFMNPGGIRADLPAGTITWGHLYTVQPFGNDLVKMTLTGAQIRTLLNQQFQDPSRIRILQISGLRYTYDPNRPADDRVVSIVKADGTPLDPAATYSVTVNSFLASGGDGFTVLKEGTDRTVGPTDLDALVEYVKQLPQPFGATIEGRITLEK</sequence>
<dbReference type="InterPro" id="IPR036907">
    <property type="entry name" value="5'-Nucleotdase_C_sf"/>
</dbReference>
<organism evidence="5 6">
    <name type="scientific">Laceyella putida</name>
    <dbReference type="NCBI Taxonomy" id="110101"/>
    <lineage>
        <taxon>Bacteria</taxon>
        <taxon>Bacillati</taxon>
        <taxon>Bacillota</taxon>
        <taxon>Bacilli</taxon>
        <taxon>Bacillales</taxon>
        <taxon>Thermoactinomycetaceae</taxon>
        <taxon>Laceyella</taxon>
    </lineage>
</organism>
<dbReference type="InterPro" id="IPR029052">
    <property type="entry name" value="Metallo-depent_PP-like"/>
</dbReference>
<dbReference type="Gene3D" id="3.90.780.10">
    <property type="entry name" value="5'-Nucleotidase, C-terminal domain"/>
    <property type="match status" value="1"/>
</dbReference>
<dbReference type="PROSITE" id="PS00786">
    <property type="entry name" value="5_NUCLEOTIDASE_2"/>
    <property type="match status" value="1"/>
</dbReference>
<dbReference type="SUPFAM" id="SSF56300">
    <property type="entry name" value="Metallo-dependent phosphatases"/>
    <property type="match status" value="1"/>
</dbReference>
<dbReference type="SUPFAM" id="SSF55816">
    <property type="entry name" value="5'-nucleotidase (syn. UDP-sugar hydrolase), C-terminal domain"/>
    <property type="match status" value="1"/>
</dbReference>
<comment type="caution">
    <text evidence="5">The sequence shown here is derived from an EMBL/GenBank/DDBJ whole genome shotgun (WGS) entry which is preliminary data.</text>
</comment>
<dbReference type="EMBL" id="JBHTBW010000040">
    <property type="protein sequence ID" value="MFC7441911.1"/>
    <property type="molecule type" value="Genomic_DNA"/>
</dbReference>
<evidence type="ECO:0000259" key="4">
    <source>
        <dbReference type="Pfam" id="PF02872"/>
    </source>
</evidence>
<keyword evidence="2" id="KW-0378">Hydrolase</keyword>
<evidence type="ECO:0000313" key="6">
    <source>
        <dbReference type="Proteomes" id="UP001596500"/>
    </source>
</evidence>
<dbReference type="InterPro" id="IPR006179">
    <property type="entry name" value="5_nucleotidase/apyrase"/>
</dbReference>
<dbReference type="InterPro" id="IPR004843">
    <property type="entry name" value="Calcineurin-like_PHP"/>
</dbReference>
<accession>A0ABW2RLL9</accession>
<evidence type="ECO:0000256" key="2">
    <source>
        <dbReference type="RuleBase" id="RU362119"/>
    </source>
</evidence>
<name>A0ABW2RLL9_9BACL</name>
<proteinExistence type="inferred from homology"/>
<dbReference type="RefSeq" id="WP_379865446.1">
    <property type="nucleotide sequence ID" value="NZ_JBHTBW010000040.1"/>
</dbReference>
<keyword evidence="6" id="KW-1185">Reference proteome</keyword>
<feature type="domain" description="5'-Nucleotidase C-terminal" evidence="4">
    <location>
        <begin position="344"/>
        <end position="494"/>
    </location>
</feature>